<dbReference type="EMBL" id="JAFMYW010000001">
    <property type="protein sequence ID" value="MBO0946956.1"/>
    <property type="molecule type" value="Genomic_DNA"/>
</dbReference>
<comment type="caution">
    <text evidence="2">The sequence shown here is derived from an EMBL/GenBank/DDBJ whole genome shotgun (WGS) entry which is preliminary data.</text>
</comment>
<keyword evidence="3" id="KW-1185">Reference proteome</keyword>
<accession>A0ABS3JAC9</accession>
<feature type="region of interest" description="Disordered" evidence="1">
    <location>
        <begin position="1"/>
        <end position="34"/>
    </location>
</feature>
<sequence length="92" mass="9280">MGGATDLIEQRGRADGLGSAHRSGGLGAAPAGDRAGRIDLGFIAGRAQGKAAGEARPFLGVGQPVVGGEYRRAGTRIEQDVLGLTRARVGNL</sequence>
<proteinExistence type="predicted"/>
<dbReference type="Proteomes" id="UP000664628">
    <property type="component" value="Unassembled WGS sequence"/>
</dbReference>
<dbReference type="RefSeq" id="WP_207326883.1">
    <property type="nucleotide sequence ID" value="NZ_JAFMYW010000001.1"/>
</dbReference>
<name>A0ABS3JAC9_9BACT</name>
<protein>
    <submittedName>
        <fullName evidence="2">Uncharacterized protein</fullName>
    </submittedName>
</protein>
<reference evidence="2 3" key="1">
    <citation type="submission" date="2021-03" db="EMBL/GenBank/DDBJ databases">
        <title>Fibrella sp. HMF5405 genome sequencing and assembly.</title>
        <authorList>
            <person name="Kang H."/>
            <person name="Kim H."/>
            <person name="Bae S."/>
            <person name="Joh K."/>
        </authorList>
    </citation>
    <scope>NUCLEOTIDE SEQUENCE [LARGE SCALE GENOMIC DNA]</scope>
    <source>
        <strain evidence="2 3">HMF5405</strain>
    </source>
</reference>
<organism evidence="2 3">
    <name type="scientific">Fibrella forsythiae</name>
    <dbReference type="NCBI Taxonomy" id="2817061"/>
    <lineage>
        <taxon>Bacteria</taxon>
        <taxon>Pseudomonadati</taxon>
        <taxon>Bacteroidota</taxon>
        <taxon>Cytophagia</taxon>
        <taxon>Cytophagales</taxon>
        <taxon>Spirosomataceae</taxon>
        <taxon>Fibrella</taxon>
    </lineage>
</organism>
<evidence type="ECO:0000313" key="2">
    <source>
        <dbReference type="EMBL" id="MBO0946956.1"/>
    </source>
</evidence>
<gene>
    <name evidence="2" type="ORF">J2I46_00065</name>
</gene>
<evidence type="ECO:0000313" key="3">
    <source>
        <dbReference type="Proteomes" id="UP000664628"/>
    </source>
</evidence>
<evidence type="ECO:0000256" key="1">
    <source>
        <dbReference type="SAM" id="MobiDB-lite"/>
    </source>
</evidence>